<feature type="transmembrane region" description="Helical" evidence="1">
    <location>
        <begin position="23"/>
        <end position="46"/>
    </location>
</feature>
<accession>A0A9W6TM29</accession>
<name>A0A9W6TM29_9STRA</name>
<reference evidence="2" key="1">
    <citation type="submission" date="2023-04" db="EMBL/GenBank/DDBJ databases">
        <title>Phytophthora lilii NBRC 32176.</title>
        <authorList>
            <person name="Ichikawa N."/>
            <person name="Sato H."/>
            <person name="Tonouchi N."/>
        </authorList>
    </citation>
    <scope>NUCLEOTIDE SEQUENCE</scope>
    <source>
        <strain evidence="2">NBRC 32176</strain>
    </source>
</reference>
<dbReference type="InterPro" id="IPR052649">
    <property type="entry name" value="NCE102-like"/>
</dbReference>
<evidence type="ECO:0000313" key="2">
    <source>
        <dbReference type="EMBL" id="GMF15858.1"/>
    </source>
</evidence>
<gene>
    <name evidence="2" type="ORF">Plil01_000554200</name>
</gene>
<evidence type="ECO:0000256" key="1">
    <source>
        <dbReference type="SAM" id="Phobius"/>
    </source>
</evidence>
<feature type="transmembrane region" description="Helical" evidence="1">
    <location>
        <begin position="97"/>
        <end position="118"/>
    </location>
</feature>
<dbReference type="Proteomes" id="UP001165083">
    <property type="component" value="Unassembled WGS sequence"/>
</dbReference>
<keyword evidence="1" id="KW-0812">Transmembrane</keyword>
<keyword evidence="1" id="KW-1133">Transmembrane helix</keyword>
<sequence length="159" mass="17342">MSFPKSTTPNDPLYRLGSAETTFVLMVSYTVVEYSGAFLVLVELFPMMLRPPAMLTRVTDSLLSTLALSSGIVLASSDYVQHCEDYGGLVHCDNLKASYIFVILSVVPLVGSVLVTFVKSEDQRFAEIECRDRAGSYRMVATPMSSALSPVDSRGIITV</sequence>
<dbReference type="AlphaFoldDB" id="A0A9W6TM29"/>
<proteinExistence type="predicted"/>
<dbReference type="PANTHER" id="PTHR28165:SF1">
    <property type="entry name" value="NON-CLASSICAL EXPORT PROTEIN 2-RELATED"/>
    <property type="match status" value="1"/>
</dbReference>
<dbReference type="PANTHER" id="PTHR28165">
    <property type="entry name" value="NON-CLASSICAL EXPORT PROTEIN 2-RELATED"/>
    <property type="match status" value="1"/>
</dbReference>
<keyword evidence="1" id="KW-0472">Membrane</keyword>
<feature type="transmembrane region" description="Helical" evidence="1">
    <location>
        <begin position="58"/>
        <end position="77"/>
    </location>
</feature>
<keyword evidence="3" id="KW-1185">Reference proteome</keyword>
<protein>
    <submittedName>
        <fullName evidence="2">Unnamed protein product</fullName>
    </submittedName>
</protein>
<comment type="caution">
    <text evidence="2">The sequence shown here is derived from an EMBL/GenBank/DDBJ whole genome shotgun (WGS) entry which is preliminary data.</text>
</comment>
<dbReference type="OrthoDB" id="108630at2759"/>
<evidence type="ECO:0000313" key="3">
    <source>
        <dbReference type="Proteomes" id="UP001165083"/>
    </source>
</evidence>
<organism evidence="2 3">
    <name type="scientific">Phytophthora lilii</name>
    <dbReference type="NCBI Taxonomy" id="2077276"/>
    <lineage>
        <taxon>Eukaryota</taxon>
        <taxon>Sar</taxon>
        <taxon>Stramenopiles</taxon>
        <taxon>Oomycota</taxon>
        <taxon>Peronosporomycetes</taxon>
        <taxon>Peronosporales</taxon>
        <taxon>Peronosporaceae</taxon>
        <taxon>Phytophthora</taxon>
    </lineage>
</organism>
<dbReference type="EMBL" id="BSXW01000231">
    <property type="protein sequence ID" value="GMF15858.1"/>
    <property type="molecule type" value="Genomic_DNA"/>
</dbReference>